<keyword evidence="9" id="KW-1185">Reference proteome</keyword>
<dbReference type="OrthoDB" id="19507at10239"/>
<comment type="subcellular location">
    <subcellularLocation>
        <location evidence="1">Virion</location>
    </subcellularLocation>
</comment>
<keyword evidence="2" id="KW-0945">Host-virus interaction</keyword>
<comment type="similarity">
    <text evidence="7">Belongs to the Leviviricetes maturation protein family.</text>
</comment>
<evidence type="ECO:0000256" key="1">
    <source>
        <dbReference type="ARBA" id="ARBA00004328"/>
    </source>
</evidence>
<protein>
    <submittedName>
        <fullName evidence="8">Putative maturation/attachment protein</fullName>
    </submittedName>
</protein>
<evidence type="ECO:0000256" key="2">
    <source>
        <dbReference type="ARBA" id="ARBA00022581"/>
    </source>
</evidence>
<keyword evidence="5" id="KW-1175">Viral attachment to host cell pilus</keyword>
<dbReference type="InterPro" id="IPR005563">
    <property type="entry name" value="A_protein"/>
</dbReference>
<dbReference type="GO" id="GO:0044423">
    <property type="term" value="C:virion component"/>
    <property type="evidence" value="ECO:0007669"/>
    <property type="project" value="UniProtKB-KW"/>
</dbReference>
<dbReference type="KEGG" id="vg:14296883"/>
<reference evidence="8 9" key="1">
    <citation type="journal article" date="2012" name="J. Bacteriol.">
        <title>Rethinking the Evolution of Single-Stranded RNA (ssRNA) Bacteriophages Based on Genomic Sequences and Characterizations of Two R-Plasmid-Dependent ssRNA Phages, C-1 and Hgal1.</title>
        <authorList>
            <person name="Kannoly S."/>
            <person name="Shao Y."/>
            <person name="Wang I.N."/>
        </authorList>
    </citation>
    <scope>NUCLEOTIDE SEQUENCE [LARGE SCALE GENOMIC DNA]</scope>
</reference>
<proteinExistence type="inferred from homology"/>
<dbReference type="Pfam" id="PF03863">
    <property type="entry name" value="Phage_mat-A"/>
    <property type="match status" value="1"/>
</dbReference>
<dbReference type="RefSeq" id="YP_007237172.1">
    <property type="nucleotide sequence ID" value="NC_019922.1"/>
</dbReference>
<evidence type="ECO:0000256" key="5">
    <source>
        <dbReference type="ARBA" id="ARBA00023104"/>
    </source>
</evidence>
<evidence type="ECO:0000313" key="9">
    <source>
        <dbReference type="Proteomes" id="UP000203692"/>
    </source>
</evidence>
<dbReference type="Proteomes" id="UP000203692">
    <property type="component" value="Segment"/>
</dbReference>
<dbReference type="GeneID" id="14296883"/>
<keyword evidence="3" id="KW-1161">Viral attachment to host cell</keyword>
<accession>I6XDB9</accession>
<evidence type="ECO:0000256" key="4">
    <source>
        <dbReference type="ARBA" id="ARBA00022844"/>
    </source>
</evidence>
<evidence type="ECO:0000256" key="6">
    <source>
        <dbReference type="ARBA" id="ARBA00023296"/>
    </source>
</evidence>
<keyword evidence="4" id="KW-0946">Virion</keyword>
<dbReference type="EMBL" id="JX045650">
    <property type="protein sequence ID" value="AFN37816.1"/>
    <property type="molecule type" value="Genomic_RNA"/>
</dbReference>
<dbReference type="GO" id="GO:0039666">
    <property type="term" value="P:virion attachment to host cell pilus"/>
    <property type="evidence" value="ECO:0007669"/>
    <property type="project" value="UniProtKB-KW"/>
</dbReference>
<keyword evidence="6" id="KW-1160">Virus entry into host cell</keyword>
<evidence type="ECO:0000256" key="3">
    <source>
        <dbReference type="ARBA" id="ARBA00022804"/>
    </source>
</evidence>
<evidence type="ECO:0000313" key="8">
    <source>
        <dbReference type="EMBL" id="AFN37816.1"/>
    </source>
</evidence>
<organism evidence="8 9">
    <name type="scientific">Enterobacteria phage Hgal1</name>
    <dbReference type="NCBI Taxonomy" id="1206300"/>
    <lineage>
        <taxon>Viruses</taxon>
        <taxon>Riboviria</taxon>
        <taxon>Orthornavirae</taxon>
        <taxon>Lenarviricota</taxon>
        <taxon>Leviviricetes</taxon>
        <taxon>Norzivirales</taxon>
        <taxon>Fiersviridae</taxon>
        <taxon>Hagavirus</taxon>
        <taxon>Hagavirus psychrophilum</taxon>
    </lineage>
</organism>
<evidence type="ECO:0000256" key="7">
    <source>
        <dbReference type="ARBA" id="ARBA00035110"/>
    </source>
</evidence>
<name>I6XDB9_9VIRU</name>
<sequence>MQVAAPVKVGTVYKGNAKYRTVVVDRNGNPISDKTTVNTKFEQWIVERDNVRKSTKTRTKWRPPLAYRKTILSLSDIRGECSQTVNSSGRTTSISGDVPATNFNWNLKKILHGQSDMVMWDLNELARAETEVLVKLKNSNINLGEGLAEAKSTYEHLAKTTKTLTQTIRAVRHGDWKGALNALKVDPNRKWSTKDPAGRWLELQFGWTPLINDISALMDYKKTFDVWDAGKRRNYFSVTRALKSQDSGPYNTALSGFPANTSRGNIELGTTVKLYCTVANPKLALLNQIGLLAPQQVAWALMPWSFAIDWFLPIGTFLEAITAPLGFELVGGSRTRYAQGGGTLVAQAWRNSASSSQNGLFERDFEINAMRREPITSFPIPRPYIKSPFSTSHSISALALIRQLTKR</sequence>